<comment type="subcellular location">
    <subcellularLocation>
        <location evidence="1">Cell membrane</location>
        <topology evidence="1">Multi-pass membrane protein</topology>
    </subcellularLocation>
</comment>
<dbReference type="NCBIfam" id="TIGR00704">
    <property type="entry name" value="NaPi_cotrn_rel"/>
    <property type="match status" value="1"/>
</dbReference>
<evidence type="ECO:0000256" key="7">
    <source>
        <dbReference type="SAM" id="Phobius"/>
    </source>
</evidence>
<gene>
    <name evidence="8" type="ORF">C811_01882</name>
</gene>
<evidence type="ECO:0000256" key="3">
    <source>
        <dbReference type="ARBA" id="ARBA00022692"/>
    </source>
</evidence>
<feature type="transmembrane region" description="Helical" evidence="7">
    <location>
        <begin position="83"/>
        <end position="113"/>
    </location>
</feature>
<dbReference type="Pfam" id="PF02690">
    <property type="entry name" value="Na_Pi_cotrans"/>
    <property type="match status" value="2"/>
</dbReference>
<dbReference type="Proteomes" id="UP000014204">
    <property type="component" value="Unassembled WGS sequence"/>
</dbReference>
<name>R9L3D6_9ACTN</name>
<organism evidence="8 9">
    <name type="scientific">Adlercreutzia caecimuris B7</name>
    <dbReference type="NCBI Taxonomy" id="1235794"/>
    <lineage>
        <taxon>Bacteria</taxon>
        <taxon>Bacillati</taxon>
        <taxon>Actinomycetota</taxon>
        <taxon>Coriobacteriia</taxon>
        <taxon>Eggerthellales</taxon>
        <taxon>Eggerthellaceae</taxon>
        <taxon>Adlercreutzia</taxon>
    </lineage>
</organism>
<evidence type="ECO:0000256" key="4">
    <source>
        <dbReference type="ARBA" id="ARBA00022989"/>
    </source>
</evidence>
<keyword evidence="9" id="KW-1185">Reference proteome</keyword>
<proteinExistence type="predicted"/>
<dbReference type="eggNOG" id="COG1283">
    <property type="taxonomic scope" value="Bacteria"/>
</dbReference>
<evidence type="ECO:0000256" key="6">
    <source>
        <dbReference type="SAM" id="MobiDB-lite"/>
    </source>
</evidence>
<keyword evidence="5 7" id="KW-0472">Membrane</keyword>
<dbReference type="PATRIC" id="fig|1235794.3.peg.1860"/>
<evidence type="ECO:0000256" key="5">
    <source>
        <dbReference type="ARBA" id="ARBA00023136"/>
    </source>
</evidence>
<evidence type="ECO:0008006" key="10">
    <source>
        <dbReference type="Google" id="ProtNLM"/>
    </source>
</evidence>
<feature type="region of interest" description="Disordered" evidence="6">
    <location>
        <begin position="360"/>
        <end position="380"/>
    </location>
</feature>
<dbReference type="GO" id="GO:0005436">
    <property type="term" value="F:sodium:phosphate symporter activity"/>
    <property type="evidence" value="ECO:0007669"/>
    <property type="project" value="InterPro"/>
</dbReference>
<evidence type="ECO:0000256" key="2">
    <source>
        <dbReference type="ARBA" id="ARBA00022475"/>
    </source>
</evidence>
<reference evidence="8 9" key="1">
    <citation type="submission" date="2013-04" db="EMBL/GenBank/DDBJ databases">
        <title>The Genome Sequence of Enterorhabdus caecimuris B7.</title>
        <authorList>
            <consortium name="The Broad Institute Genomics Platform"/>
            <consortium name="The Broad Institute Genome Sequencing Center for Infectious Disease"/>
            <person name="Earl A."/>
            <person name="Xavier R."/>
            <person name="Elson C."/>
            <person name="Duck W."/>
            <person name="Walker B."/>
            <person name="Young S."/>
            <person name="Zeng Q."/>
            <person name="Gargeya S."/>
            <person name="Fitzgerald M."/>
            <person name="Haas B."/>
            <person name="Abouelleil A."/>
            <person name="Allen A.W."/>
            <person name="Alvarado L."/>
            <person name="Arachchi H.M."/>
            <person name="Berlin A.M."/>
            <person name="Chapman S.B."/>
            <person name="Gainer-Dewar J."/>
            <person name="Goldberg J."/>
            <person name="Griggs A."/>
            <person name="Gujja S."/>
            <person name="Hansen M."/>
            <person name="Howarth C."/>
            <person name="Imamovic A."/>
            <person name="Ireland A."/>
            <person name="Larimer J."/>
            <person name="McCowan C."/>
            <person name="Murphy C."/>
            <person name="Pearson M."/>
            <person name="Poon T.W."/>
            <person name="Priest M."/>
            <person name="Roberts A."/>
            <person name="Saif S."/>
            <person name="Shea T."/>
            <person name="Sisk P."/>
            <person name="Sykes S."/>
            <person name="Wortman J."/>
            <person name="Nusbaum C."/>
            <person name="Birren B."/>
        </authorList>
    </citation>
    <scope>NUCLEOTIDE SEQUENCE [LARGE SCALE GENOMIC DNA]</scope>
    <source>
        <strain evidence="8 9">B7</strain>
    </source>
</reference>
<protein>
    <recommendedName>
        <fullName evidence="10">Na/Pi cotransporter family protein</fullName>
    </recommendedName>
</protein>
<sequence length="380" mass="39772">MGVPYCVALENWRDGARRRNRSHPMGAGRVKETWVEELLQIGLGLFGGLALFLYGMNLMSSSLQEAAGERMRSILAAVTKNPLVAVLAGAVATAVLQSSSATTVMTIGFVAAGLMNLRQAIPIIMGANIGTTITAQIIAFKLSDYVLGIVLVGFIVMSLAKQSKVKLTGTAIFGFGLLFLGIDTMGAVMKPLAENPVFTDMIAQVTGVPILGVAVGTIMTLVVQSSSATIAVLQNFAAQAGPDGASVIGLEGALPILLGDNLGTTITALLAAVGQSRDAKRVALSHCIFNLSGCLLFVWLIGPAASVVAALTPGPEIEVIARQIANAHTLFNVTMTLLWLPLVSLMVRIVMAVLPDHPRRPRRPRNPVAETPFAPDTAAA</sequence>
<feature type="transmembrane region" description="Helical" evidence="7">
    <location>
        <begin position="167"/>
        <end position="189"/>
    </location>
</feature>
<evidence type="ECO:0000256" key="1">
    <source>
        <dbReference type="ARBA" id="ARBA00004651"/>
    </source>
</evidence>
<feature type="transmembrane region" description="Helical" evidence="7">
    <location>
        <begin position="331"/>
        <end position="354"/>
    </location>
</feature>
<dbReference type="HOGENOM" id="CLU_050150_0_0_11"/>
<dbReference type="GO" id="GO:0005886">
    <property type="term" value="C:plasma membrane"/>
    <property type="evidence" value="ECO:0007669"/>
    <property type="project" value="UniProtKB-SubCell"/>
</dbReference>
<keyword evidence="2" id="KW-1003">Cell membrane</keyword>
<feature type="transmembrane region" description="Helical" evidence="7">
    <location>
        <begin position="145"/>
        <end position="160"/>
    </location>
</feature>
<dbReference type="GO" id="GO:0044341">
    <property type="term" value="P:sodium-dependent phosphate transport"/>
    <property type="evidence" value="ECO:0007669"/>
    <property type="project" value="InterPro"/>
</dbReference>
<dbReference type="PANTHER" id="PTHR10010">
    <property type="entry name" value="SOLUTE CARRIER FAMILY 34 SODIUM PHOSPHATE , MEMBER 2-RELATED"/>
    <property type="match status" value="1"/>
</dbReference>
<dbReference type="AlphaFoldDB" id="R9L3D6"/>
<keyword evidence="4 7" id="KW-1133">Transmembrane helix</keyword>
<dbReference type="InterPro" id="IPR004633">
    <property type="entry name" value="NaPi_cotrn-rel/YqeW-like"/>
</dbReference>
<comment type="caution">
    <text evidence="8">The sequence shown here is derived from an EMBL/GenBank/DDBJ whole genome shotgun (WGS) entry which is preliminary data.</text>
</comment>
<evidence type="ECO:0000313" key="9">
    <source>
        <dbReference type="Proteomes" id="UP000014204"/>
    </source>
</evidence>
<keyword evidence="3 7" id="KW-0812">Transmembrane</keyword>
<feature type="transmembrane region" description="Helical" evidence="7">
    <location>
        <begin position="38"/>
        <end position="63"/>
    </location>
</feature>
<accession>R9L3D6</accession>
<feature type="transmembrane region" description="Helical" evidence="7">
    <location>
        <begin position="201"/>
        <end position="223"/>
    </location>
</feature>
<feature type="transmembrane region" description="Helical" evidence="7">
    <location>
        <begin position="287"/>
        <end position="311"/>
    </location>
</feature>
<evidence type="ECO:0000313" key="8">
    <source>
        <dbReference type="EMBL" id="EOS50257.1"/>
    </source>
</evidence>
<dbReference type="PANTHER" id="PTHR10010:SF46">
    <property type="entry name" value="SODIUM-DEPENDENT PHOSPHATE TRANSPORT PROTEIN 2B"/>
    <property type="match status" value="1"/>
</dbReference>
<dbReference type="InterPro" id="IPR003841">
    <property type="entry name" value="Na/Pi_transpt"/>
</dbReference>
<dbReference type="STRING" id="1235794.C811_01882"/>
<dbReference type="EMBL" id="ASSY01000009">
    <property type="protein sequence ID" value="EOS50257.1"/>
    <property type="molecule type" value="Genomic_DNA"/>
</dbReference>
<dbReference type="NCBIfam" id="NF037997">
    <property type="entry name" value="Na_Pi_symport"/>
    <property type="match status" value="1"/>
</dbReference>